<dbReference type="PANTHER" id="PTHR23302">
    <property type="entry name" value="TRANSMEMBRANE CHANNEL-RELATED"/>
    <property type="match status" value="1"/>
</dbReference>
<dbReference type="Proteomes" id="UP000694557">
    <property type="component" value="Unassembled WGS sequence"/>
</dbReference>
<keyword evidence="9" id="KW-1185">Reference proteome</keyword>
<comment type="subcellular location">
    <subcellularLocation>
        <location evidence="1 6">Membrane</location>
        <topology evidence="1 6">Multi-pass membrane protein</topology>
    </subcellularLocation>
</comment>
<feature type="transmembrane region" description="Helical" evidence="6">
    <location>
        <begin position="148"/>
        <end position="166"/>
    </location>
</feature>
<evidence type="ECO:0000259" key="7">
    <source>
        <dbReference type="Pfam" id="PF07810"/>
    </source>
</evidence>
<name>A0A8C7I3X0_ONCKI</name>
<dbReference type="GO" id="GO:0005886">
    <property type="term" value="C:plasma membrane"/>
    <property type="evidence" value="ECO:0007669"/>
    <property type="project" value="InterPro"/>
</dbReference>
<feature type="transmembrane region" description="Helical" evidence="6">
    <location>
        <begin position="428"/>
        <end position="454"/>
    </location>
</feature>
<dbReference type="GO" id="GO:0008381">
    <property type="term" value="F:mechanosensitive monoatomic ion channel activity"/>
    <property type="evidence" value="ECO:0007669"/>
    <property type="project" value="TreeGrafter"/>
</dbReference>
<dbReference type="Pfam" id="PF07810">
    <property type="entry name" value="TMC"/>
    <property type="match status" value="1"/>
</dbReference>
<feature type="transmembrane region" description="Helical" evidence="6">
    <location>
        <begin position="284"/>
        <end position="304"/>
    </location>
</feature>
<dbReference type="GeneTree" id="ENSGT01050000244894"/>
<comment type="similarity">
    <text evidence="2 6">Belongs to the TMC family.</text>
</comment>
<dbReference type="AlphaFoldDB" id="A0A8C7I3X0"/>
<keyword evidence="4 6" id="KW-1133">Transmembrane helix</keyword>
<keyword evidence="3 6" id="KW-0812">Transmembrane</keyword>
<evidence type="ECO:0000256" key="2">
    <source>
        <dbReference type="ARBA" id="ARBA00006510"/>
    </source>
</evidence>
<keyword evidence="5 6" id="KW-0472">Membrane</keyword>
<feature type="transmembrane region" description="Helical" evidence="6">
    <location>
        <begin position="325"/>
        <end position="343"/>
    </location>
</feature>
<feature type="transmembrane region" description="Helical" evidence="6">
    <location>
        <begin position="241"/>
        <end position="264"/>
    </location>
</feature>
<evidence type="ECO:0000313" key="8">
    <source>
        <dbReference type="Ensembl" id="ENSOKIP00005066721.1"/>
    </source>
</evidence>
<accession>A0A8C7I3X0</accession>
<feature type="transmembrane region" description="Helical" evidence="6">
    <location>
        <begin position="73"/>
        <end position="94"/>
    </location>
</feature>
<reference evidence="8" key="2">
    <citation type="submission" date="2025-09" db="UniProtKB">
        <authorList>
            <consortium name="Ensembl"/>
        </authorList>
    </citation>
    <scope>IDENTIFICATION</scope>
</reference>
<evidence type="ECO:0000256" key="5">
    <source>
        <dbReference type="ARBA" id="ARBA00023136"/>
    </source>
</evidence>
<proteinExistence type="inferred from homology"/>
<dbReference type="PANTHER" id="PTHR23302:SF42">
    <property type="entry name" value="TRANSMEMBRANE CHANNEL-LIKE PROTEIN 7"/>
    <property type="match status" value="1"/>
</dbReference>
<evidence type="ECO:0000313" key="9">
    <source>
        <dbReference type="Proteomes" id="UP000694557"/>
    </source>
</evidence>
<dbReference type="InterPro" id="IPR012496">
    <property type="entry name" value="TMC_dom"/>
</dbReference>
<feature type="transmembrane region" description="Helical" evidence="6">
    <location>
        <begin position="495"/>
        <end position="517"/>
    </location>
</feature>
<evidence type="ECO:0000256" key="1">
    <source>
        <dbReference type="ARBA" id="ARBA00004141"/>
    </source>
</evidence>
<sequence>MAEKRRDKDQRLEQAKDLSSWSQWKQSTRRTLRRLKEDGFEMLSNLELWRGDIHVIEGMFGTGILSYFSFLRFLVLLNFIMFLLMFGFVMLPIITAPHASGNTTFNHVDGLPCLFQILKGFLEQTYLFYGYYKVETIHFPKFTYNLPLAYLLVTIAYLFLSLIWIVKRSATGFKRKLVQDEDRFQSFCNKIFAGWDFCIVNDSAARLKRSSLLYELKTDLEEERIKQKIADRTRKEKCRIYVIRLILNLFVIAVLAACFYSIYIATNFSQKAQMTKVNFILDLIYEYLPSIVITLANFITPLIFSLIIQFEDYSPCWESRVGQEMYKLMIFDFIIIGAVTVFVEFPRKLIVDYCDCGLAKWWGQQEFAIPQNVLEIVYGQTICWIGTFYCPLLPAICTIKYFIIFYIKKVTLVNNCRPATRPFRASSSNFFFLAVLLIGLALACVPVTIGIAQISCSQACGPFVNYTTSWEVLPRTVSQLPAGARTFLLAISSEAFAVSLFVITCLAMFYVIALAGAHKRVINQLREQLVMVSSYSNQSTWLHNSTVQ</sequence>
<gene>
    <name evidence="8" type="primary">TMC7</name>
</gene>
<dbReference type="Ensembl" id="ENSOKIT00005070972.1">
    <property type="protein sequence ID" value="ENSOKIP00005066721.1"/>
    <property type="gene ID" value="ENSOKIG00005028425.1"/>
</dbReference>
<evidence type="ECO:0000256" key="3">
    <source>
        <dbReference type="ARBA" id="ARBA00022692"/>
    </source>
</evidence>
<evidence type="ECO:0000256" key="4">
    <source>
        <dbReference type="ARBA" id="ARBA00022989"/>
    </source>
</evidence>
<organism evidence="8 9">
    <name type="scientific">Oncorhynchus kisutch</name>
    <name type="common">Coho salmon</name>
    <name type="synonym">Salmo kisutch</name>
    <dbReference type="NCBI Taxonomy" id="8019"/>
    <lineage>
        <taxon>Eukaryota</taxon>
        <taxon>Metazoa</taxon>
        <taxon>Chordata</taxon>
        <taxon>Craniata</taxon>
        <taxon>Vertebrata</taxon>
        <taxon>Euteleostomi</taxon>
        <taxon>Actinopterygii</taxon>
        <taxon>Neopterygii</taxon>
        <taxon>Teleostei</taxon>
        <taxon>Protacanthopterygii</taxon>
        <taxon>Salmoniformes</taxon>
        <taxon>Salmonidae</taxon>
        <taxon>Salmoninae</taxon>
        <taxon>Oncorhynchus</taxon>
    </lineage>
</organism>
<protein>
    <recommendedName>
        <fullName evidence="6">Transmembrane channel-like protein</fullName>
    </recommendedName>
</protein>
<feature type="transmembrane region" description="Helical" evidence="6">
    <location>
        <begin position="384"/>
        <end position="407"/>
    </location>
</feature>
<evidence type="ECO:0000256" key="6">
    <source>
        <dbReference type="RuleBase" id="RU310713"/>
    </source>
</evidence>
<feature type="domain" description="TMC" evidence="7">
    <location>
        <begin position="316"/>
        <end position="426"/>
    </location>
</feature>
<dbReference type="InterPro" id="IPR038900">
    <property type="entry name" value="TMC"/>
</dbReference>
<reference evidence="8" key="1">
    <citation type="submission" date="2025-08" db="UniProtKB">
        <authorList>
            <consortium name="Ensembl"/>
        </authorList>
    </citation>
    <scope>IDENTIFICATION</scope>
</reference>